<gene>
    <name evidence="1" type="ORF">EI427_23090</name>
</gene>
<accession>A0A3Q9FSR7</accession>
<reference evidence="1 2" key="1">
    <citation type="submission" date="2018-12" db="EMBL/GenBank/DDBJ databases">
        <title>Flammeovirga pectinis sp. nov., isolated from the gut of the Korean scallop, Patinopecten yessoensis.</title>
        <authorList>
            <person name="Bae J.-W."/>
            <person name="Jeong Y.-S."/>
            <person name="Kang W."/>
        </authorList>
    </citation>
    <scope>NUCLEOTIDE SEQUENCE [LARGE SCALE GENOMIC DNA]</scope>
    <source>
        <strain evidence="1 2">L12M1</strain>
    </source>
</reference>
<dbReference type="Proteomes" id="UP000267268">
    <property type="component" value="Chromosome 2"/>
</dbReference>
<dbReference type="EMBL" id="CP034563">
    <property type="protein sequence ID" value="AZQ65104.1"/>
    <property type="molecule type" value="Genomic_DNA"/>
</dbReference>
<organism evidence="1 2">
    <name type="scientific">Flammeovirga pectinis</name>
    <dbReference type="NCBI Taxonomy" id="2494373"/>
    <lineage>
        <taxon>Bacteria</taxon>
        <taxon>Pseudomonadati</taxon>
        <taxon>Bacteroidota</taxon>
        <taxon>Cytophagia</taxon>
        <taxon>Cytophagales</taxon>
        <taxon>Flammeovirgaceae</taxon>
        <taxon>Flammeovirga</taxon>
    </lineage>
</organism>
<dbReference type="AlphaFoldDB" id="A0A3Q9FSR7"/>
<name>A0A3Q9FSR7_9BACT</name>
<dbReference type="RefSeq" id="WP_126619492.1">
    <property type="nucleotide sequence ID" value="NZ_CP034563.1"/>
</dbReference>
<evidence type="ECO:0000313" key="2">
    <source>
        <dbReference type="Proteomes" id="UP000267268"/>
    </source>
</evidence>
<evidence type="ECO:0000313" key="1">
    <source>
        <dbReference type="EMBL" id="AZQ65104.1"/>
    </source>
</evidence>
<dbReference type="KEGG" id="fll:EI427_23090"/>
<sequence length="159" mass="18764">MNNKKLTAMNMYPKYQKEQFELVAFCKNSTKNAENYLVESTYYNLNMMLNSYEHLYMCFEDYLLKKCPSLSRQQFGQCNENALPKFDYDGKRMTLECSADWVSVKVMETIEKLEKGIVAPKSAYINHWKVLQLHLQKTRALVKGLRKYKHLMPTNGLIH</sequence>
<proteinExistence type="predicted"/>
<keyword evidence="2" id="KW-1185">Reference proteome</keyword>
<protein>
    <submittedName>
        <fullName evidence="1">Uncharacterized protein</fullName>
    </submittedName>
</protein>
<dbReference type="OrthoDB" id="978679at2"/>